<protein>
    <submittedName>
        <fullName evidence="1">Uncharacterized protein</fullName>
    </submittedName>
</protein>
<comment type="caution">
    <text evidence="1">The sequence shown here is derived from an EMBL/GenBank/DDBJ whole genome shotgun (WGS) entry which is preliminary data.</text>
</comment>
<accession>A0ABS7V058</accession>
<reference evidence="1" key="1">
    <citation type="submission" date="2024-05" db="EMBL/GenBank/DDBJ databases">
        <title>Metabacillus sp. nov., isolated from the rhizosphere soil of tomato plants.</title>
        <authorList>
            <person name="Ma R."/>
        </authorList>
    </citation>
    <scope>NUCLEOTIDE SEQUENCE</scope>
    <source>
        <strain evidence="1">DBTR6</strain>
    </source>
</reference>
<name>A0ABS7V058_9BACI</name>
<evidence type="ECO:0000313" key="2">
    <source>
        <dbReference type="Proteomes" id="UP001165287"/>
    </source>
</evidence>
<organism evidence="1 2">
    <name type="scientific">Metabacillus rhizolycopersici</name>
    <dbReference type="NCBI Taxonomy" id="2875709"/>
    <lineage>
        <taxon>Bacteria</taxon>
        <taxon>Bacillati</taxon>
        <taxon>Bacillota</taxon>
        <taxon>Bacilli</taxon>
        <taxon>Bacillales</taxon>
        <taxon>Bacillaceae</taxon>
        <taxon>Metabacillus</taxon>
    </lineage>
</organism>
<gene>
    <name evidence="1" type="ORF">K9V48_28390</name>
</gene>
<proteinExistence type="predicted"/>
<sequence length="31" mass="3454">MEAFFNSEIYEPLKKIRRANTVGKAIAADGL</sequence>
<dbReference type="EMBL" id="JAIQUM010000250">
    <property type="protein sequence ID" value="MBZ5753965.1"/>
    <property type="molecule type" value="Genomic_DNA"/>
</dbReference>
<dbReference type="Proteomes" id="UP001165287">
    <property type="component" value="Unassembled WGS sequence"/>
</dbReference>
<evidence type="ECO:0000313" key="1">
    <source>
        <dbReference type="EMBL" id="MBZ5753965.1"/>
    </source>
</evidence>
<keyword evidence="2" id="KW-1185">Reference proteome</keyword>